<dbReference type="PROSITE" id="PS50102">
    <property type="entry name" value="RRM"/>
    <property type="match status" value="1"/>
</dbReference>
<reference evidence="7 8" key="1">
    <citation type="submission" date="2019-02" db="EMBL/GenBank/DDBJ databases">
        <title>Genome sequencing of the rare red list fungi Bondarzewia mesenterica.</title>
        <authorList>
            <person name="Buettner E."/>
            <person name="Kellner H."/>
        </authorList>
    </citation>
    <scope>NUCLEOTIDE SEQUENCE [LARGE SCALE GENOMIC DNA]</scope>
    <source>
        <strain evidence="7 8">DSM 108281</strain>
    </source>
</reference>
<feature type="compositionally biased region" description="Acidic residues" evidence="5">
    <location>
        <begin position="210"/>
        <end position="226"/>
    </location>
</feature>
<organism evidence="7 8">
    <name type="scientific">Bondarzewia mesenterica</name>
    <dbReference type="NCBI Taxonomy" id="1095465"/>
    <lineage>
        <taxon>Eukaryota</taxon>
        <taxon>Fungi</taxon>
        <taxon>Dikarya</taxon>
        <taxon>Basidiomycota</taxon>
        <taxon>Agaricomycotina</taxon>
        <taxon>Agaricomycetes</taxon>
        <taxon>Russulales</taxon>
        <taxon>Bondarzewiaceae</taxon>
        <taxon>Bondarzewia</taxon>
    </lineage>
</organism>
<dbReference type="GO" id="GO:0003723">
    <property type="term" value="F:RNA binding"/>
    <property type="evidence" value="ECO:0007669"/>
    <property type="project" value="UniProtKB-UniRule"/>
</dbReference>
<evidence type="ECO:0000313" key="8">
    <source>
        <dbReference type="Proteomes" id="UP000310158"/>
    </source>
</evidence>
<keyword evidence="8" id="KW-1185">Reference proteome</keyword>
<dbReference type="GO" id="GO:0005730">
    <property type="term" value="C:nucleolus"/>
    <property type="evidence" value="ECO:0007669"/>
    <property type="project" value="UniProtKB-SubCell"/>
</dbReference>
<dbReference type="Gene3D" id="3.30.70.330">
    <property type="match status" value="1"/>
</dbReference>
<evidence type="ECO:0000256" key="4">
    <source>
        <dbReference type="PROSITE-ProRule" id="PRU00176"/>
    </source>
</evidence>
<dbReference type="SUPFAM" id="SSF54928">
    <property type="entry name" value="RNA-binding domain, RBD"/>
    <property type="match status" value="1"/>
</dbReference>
<feature type="region of interest" description="Disordered" evidence="5">
    <location>
        <begin position="244"/>
        <end position="276"/>
    </location>
</feature>
<name>A0A4S4M3H2_9AGAM</name>
<evidence type="ECO:0000256" key="2">
    <source>
        <dbReference type="ARBA" id="ARBA00022884"/>
    </source>
</evidence>
<comment type="caution">
    <text evidence="7">The sequence shown here is derived from an EMBL/GenBank/DDBJ whole genome shotgun (WGS) entry which is preliminary data.</text>
</comment>
<gene>
    <name evidence="7" type="ORF">EW146_g2156</name>
</gene>
<dbReference type="InterPro" id="IPR000504">
    <property type="entry name" value="RRM_dom"/>
</dbReference>
<protein>
    <recommendedName>
        <fullName evidence="6">RRM domain-containing protein</fullName>
    </recommendedName>
</protein>
<dbReference type="PANTHER" id="PTHR48029:SF1">
    <property type="entry name" value="NUCLEOLAR PROTEIN 8"/>
    <property type="match status" value="1"/>
</dbReference>
<dbReference type="Proteomes" id="UP000310158">
    <property type="component" value="Unassembled WGS sequence"/>
</dbReference>
<dbReference type="EMBL" id="SGPL01000060">
    <property type="protein sequence ID" value="THH18928.1"/>
    <property type="molecule type" value="Genomic_DNA"/>
</dbReference>
<dbReference type="PANTHER" id="PTHR48029">
    <property type="entry name" value="NUCLEOLAR PROTEIN 8"/>
    <property type="match status" value="1"/>
</dbReference>
<feature type="region of interest" description="Disordered" evidence="5">
    <location>
        <begin position="153"/>
        <end position="178"/>
    </location>
</feature>
<accession>A0A4S4M3H2</accession>
<evidence type="ECO:0000313" key="7">
    <source>
        <dbReference type="EMBL" id="THH18928.1"/>
    </source>
</evidence>
<feature type="region of interest" description="Disordered" evidence="5">
    <location>
        <begin position="192"/>
        <end position="230"/>
    </location>
</feature>
<proteinExistence type="predicted"/>
<sequence length="525" mass="58491">MDESLTKRLHISGLTPAITREDLSRRLKSFGTITALDGVGAVDALGQPRKFAYATLESTKANLAKCMNVLSGSTWKGTKLRIGEAKPDYRERIALENSAPDPEPPRKRMRVHGKNAADMSLITPENVHLHIQWHVTPLGRLIRPMRIRPARPLDPPVDSLAQSKKKKRFGREECRGKEEVKWGSGHVMGTFLENTSEIQVGGRGQVTDVDREESSEEDESEEDEDIVEKNHDIVQVDAETVMQPAEPAESMPKSSPAPQPQTDAPALAPTSADELTQEKIKSLDLLRSMFGDADDQDWGGTESLGSDIDMADLADPESADEEVEDQDDLQVQAEEMDTPPTDPQSAVTQIEPEAPVHQPVTQVKKLKDLFAPREEEGTSILIAYHFLFIPTFYVFAPSAGFSLLGHLDLDLELSDDPTLIPIPTSFSHPILPTHPQRTPFHPSIKSTPTNTFHLDTSRALFFPSRGHTKGTWRASGFYRTESEDAIRKQWEESKGELTREWKRRHREALKSRRRRGGEGSVGEGV</sequence>
<dbReference type="InterPro" id="IPR034138">
    <property type="entry name" value="NOP8_RRM"/>
</dbReference>
<keyword evidence="3" id="KW-0539">Nucleus</keyword>
<evidence type="ECO:0000256" key="1">
    <source>
        <dbReference type="ARBA" id="ARBA00004604"/>
    </source>
</evidence>
<evidence type="ECO:0000259" key="6">
    <source>
        <dbReference type="PROSITE" id="PS50102"/>
    </source>
</evidence>
<dbReference type="AlphaFoldDB" id="A0A4S4M3H2"/>
<keyword evidence="2 4" id="KW-0694">RNA-binding</keyword>
<feature type="domain" description="RRM" evidence="6">
    <location>
        <begin position="7"/>
        <end position="87"/>
    </location>
</feature>
<evidence type="ECO:0000256" key="5">
    <source>
        <dbReference type="SAM" id="MobiDB-lite"/>
    </source>
</evidence>
<dbReference type="InterPro" id="IPR035979">
    <property type="entry name" value="RBD_domain_sf"/>
</dbReference>
<dbReference type="OrthoDB" id="21643at2759"/>
<dbReference type="InterPro" id="IPR012677">
    <property type="entry name" value="Nucleotide-bd_a/b_plait_sf"/>
</dbReference>
<comment type="subcellular location">
    <subcellularLocation>
        <location evidence="1">Nucleus</location>
        <location evidence="1">Nucleolus</location>
    </subcellularLocation>
</comment>
<dbReference type="CDD" id="cd12226">
    <property type="entry name" value="RRM_NOL8"/>
    <property type="match status" value="1"/>
</dbReference>
<evidence type="ECO:0000256" key="3">
    <source>
        <dbReference type="ARBA" id="ARBA00023242"/>
    </source>
</evidence>